<accession>A0A915DVZ9</accession>
<dbReference type="Proteomes" id="UP000887574">
    <property type="component" value="Unplaced"/>
</dbReference>
<reference evidence="3" key="1">
    <citation type="submission" date="2022-11" db="UniProtKB">
        <authorList>
            <consortium name="WormBaseParasite"/>
        </authorList>
    </citation>
    <scope>IDENTIFICATION</scope>
</reference>
<keyword evidence="2" id="KW-1185">Reference proteome</keyword>
<dbReference type="WBParaSite" id="jg23538">
    <property type="protein sequence ID" value="jg23538"/>
    <property type="gene ID" value="jg23538"/>
</dbReference>
<evidence type="ECO:0000256" key="1">
    <source>
        <dbReference type="SAM" id="MobiDB-lite"/>
    </source>
</evidence>
<proteinExistence type="predicted"/>
<name>A0A915DVZ9_9BILA</name>
<feature type="compositionally biased region" description="Polar residues" evidence="1">
    <location>
        <begin position="1"/>
        <end position="11"/>
    </location>
</feature>
<feature type="region of interest" description="Disordered" evidence="1">
    <location>
        <begin position="1"/>
        <end position="26"/>
    </location>
</feature>
<dbReference type="AlphaFoldDB" id="A0A915DVZ9"/>
<evidence type="ECO:0000313" key="3">
    <source>
        <dbReference type="WBParaSite" id="jg23538"/>
    </source>
</evidence>
<sequence length="140" mass="15541">MSSSKKASRNTAAPVPAKKKRSNDATLLNGEDMEFVERSKRHRHPIWKWLGGEYPSGGIHVKVLSYGYHYQAYSLRTSNPAYLSIHLAYPSNYWAQLPTPGISNQPPGITIKTPGIPTKPPSISVKGTAYTRFKTDKALN</sequence>
<organism evidence="2 3">
    <name type="scientific">Ditylenchus dipsaci</name>
    <dbReference type="NCBI Taxonomy" id="166011"/>
    <lineage>
        <taxon>Eukaryota</taxon>
        <taxon>Metazoa</taxon>
        <taxon>Ecdysozoa</taxon>
        <taxon>Nematoda</taxon>
        <taxon>Chromadorea</taxon>
        <taxon>Rhabditida</taxon>
        <taxon>Tylenchina</taxon>
        <taxon>Tylenchomorpha</taxon>
        <taxon>Sphaerularioidea</taxon>
        <taxon>Anguinidae</taxon>
        <taxon>Anguininae</taxon>
        <taxon>Ditylenchus</taxon>
    </lineage>
</organism>
<protein>
    <submittedName>
        <fullName evidence="3">Uncharacterized protein</fullName>
    </submittedName>
</protein>
<evidence type="ECO:0000313" key="2">
    <source>
        <dbReference type="Proteomes" id="UP000887574"/>
    </source>
</evidence>